<keyword evidence="2" id="KW-1185">Reference proteome</keyword>
<reference evidence="1" key="1">
    <citation type="submission" date="2021-07" db="EMBL/GenBank/DDBJ databases">
        <authorList>
            <person name="Durling M."/>
        </authorList>
    </citation>
    <scope>NUCLEOTIDE SEQUENCE</scope>
</reference>
<organism evidence="1 2">
    <name type="scientific">Hymenoscyphus fraxineus</name>
    <dbReference type="NCBI Taxonomy" id="746836"/>
    <lineage>
        <taxon>Eukaryota</taxon>
        <taxon>Fungi</taxon>
        <taxon>Dikarya</taxon>
        <taxon>Ascomycota</taxon>
        <taxon>Pezizomycotina</taxon>
        <taxon>Leotiomycetes</taxon>
        <taxon>Helotiales</taxon>
        <taxon>Helotiaceae</taxon>
        <taxon>Hymenoscyphus</taxon>
    </lineage>
</organism>
<dbReference type="PANTHER" id="PTHR14614:SF104">
    <property type="entry name" value="N-METHYLTRANSFERASE, PUTATIVE (AFU_ORTHOLOGUE AFUA_1G17750)-RELATED"/>
    <property type="match status" value="1"/>
</dbReference>
<dbReference type="InterPro" id="IPR029063">
    <property type="entry name" value="SAM-dependent_MTases_sf"/>
</dbReference>
<dbReference type="SUPFAM" id="SSF53335">
    <property type="entry name" value="S-adenosyl-L-methionine-dependent methyltransferases"/>
    <property type="match status" value="1"/>
</dbReference>
<dbReference type="Pfam" id="PF10294">
    <property type="entry name" value="Methyltransf_16"/>
    <property type="match status" value="1"/>
</dbReference>
<dbReference type="OrthoDB" id="407325at2759"/>
<dbReference type="GO" id="GO:0008757">
    <property type="term" value="F:S-adenosylmethionine-dependent methyltransferase activity"/>
    <property type="evidence" value="ECO:0007669"/>
    <property type="project" value="UniProtKB-ARBA"/>
</dbReference>
<evidence type="ECO:0000313" key="2">
    <source>
        <dbReference type="Proteomes" id="UP000696280"/>
    </source>
</evidence>
<gene>
    <name evidence="1" type="ORF">HYFRA_00013017</name>
</gene>
<dbReference type="InterPro" id="IPR019410">
    <property type="entry name" value="Methyltransf_16"/>
</dbReference>
<evidence type="ECO:0000313" key="1">
    <source>
        <dbReference type="EMBL" id="CAG8959153.1"/>
    </source>
</evidence>
<protein>
    <recommendedName>
        <fullName evidence="3">Nicotinamide N-methyltransferase</fullName>
    </recommendedName>
</protein>
<dbReference type="PANTHER" id="PTHR14614">
    <property type="entry name" value="HEPATOCELLULAR CARCINOMA-ASSOCIATED ANTIGEN"/>
    <property type="match status" value="1"/>
</dbReference>
<dbReference type="Gene3D" id="3.40.50.150">
    <property type="entry name" value="Vaccinia Virus protein VP39"/>
    <property type="match status" value="1"/>
</dbReference>
<name>A0A9N9PXS3_9HELO</name>
<comment type="caution">
    <text evidence="1">The sequence shown here is derived from an EMBL/GenBank/DDBJ whole genome shotgun (WGS) entry which is preliminary data.</text>
</comment>
<dbReference type="Proteomes" id="UP000696280">
    <property type="component" value="Unassembled WGS sequence"/>
</dbReference>
<evidence type="ECO:0008006" key="3">
    <source>
        <dbReference type="Google" id="ProtNLM"/>
    </source>
</evidence>
<dbReference type="EMBL" id="CAJVRL010000089">
    <property type="protein sequence ID" value="CAG8959153.1"/>
    <property type="molecule type" value="Genomic_DNA"/>
</dbReference>
<sequence>MGGMLTDKIHLPGDMEQTPEDILSSSLAVIFPDDIQNQHGDSTTSPTYMSPLFGPLTLSLADPQTETSRTLFSHFLWNASILLGEYLEEGPFPLFSASSKSVVELGAGTGLAGMLANLTGAKKTVITDYPAEEVLTNIRRNVSENLVNRKEGKGKGFKDGGSGSISVEGHEWGVLDTDFATGNKGSFERVLVADCLWMPWQHSNLRKSIAWFLAPAVAPSTIQTQDARHLPPSDENPYTPNEGGLAYVIAGFHTGRAKMAPFFDVQGMREDGLVVERIWERNAEGREREWRVDRGEEDKDVTARKRWLVVAVVRRLLDGE</sequence>
<proteinExistence type="predicted"/>
<accession>A0A9N9PXS3</accession>
<dbReference type="GO" id="GO:0005737">
    <property type="term" value="C:cytoplasm"/>
    <property type="evidence" value="ECO:0007669"/>
    <property type="project" value="TreeGrafter"/>
</dbReference>
<dbReference type="AlphaFoldDB" id="A0A9N9PXS3"/>